<dbReference type="Proteomes" id="UP000887013">
    <property type="component" value="Unassembled WGS sequence"/>
</dbReference>
<accession>A0A8X6NY93</accession>
<reference evidence="1" key="1">
    <citation type="submission" date="2020-08" db="EMBL/GenBank/DDBJ databases">
        <title>Multicomponent nature underlies the extraordinary mechanical properties of spider dragline silk.</title>
        <authorList>
            <person name="Kono N."/>
            <person name="Nakamura H."/>
            <person name="Mori M."/>
            <person name="Yoshida Y."/>
            <person name="Ohtoshi R."/>
            <person name="Malay A.D."/>
            <person name="Moran D.A.P."/>
            <person name="Tomita M."/>
            <person name="Numata K."/>
            <person name="Arakawa K."/>
        </authorList>
    </citation>
    <scope>NUCLEOTIDE SEQUENCE</scope>
</reference>
<comment type="caution">
    <text evidence="1">The sequence shown here is derived from an EMBL/GenBank/DDBJ whole genome shotgun (WGS) entry which is preliminary data.</text>
</comment>
<dbReference type="AlphaFoldDB" id="A0A8X6NY93"/>
<dbReference type="EMBL" id="BMAW01109339">
    <property type="protein sequence ID" value="GFT37962.1"/>
    <property type="molecule type" value="Genomic_DNA"/>
</dbReference>
<gene>
    <name evidence="1" type="ORF">NPIL_352621</name>
</gene>
<protein>
    <submittedName>
        <fullName evidence="1">Uncharacterized protein</fullName>
    </submittedName>
</protein>
<sequence length="70" mass="7742">MQSTVGSLSSEIQQNLLGQLSVTDRNTDTPVTDELSPMGVVKIYKELSKEILNPLSLCPRFNSVCNKLFI</sequence>
<evidence type="ECO:0000313" key="2">
    <source>
        <dbReference type="Proteomes" id="UP000887013"/>
    </source>
</evidence>
<name>A0A8X6NY93_NEPPI</name>
<proteinExistence type="predicted"/>
<evidence type="ECO:0000313" key="1">
    <source>
        <dbReference type="EMBL" id="GFT37962.1"/>
    </source>
</evidence>
<organism evidence="1 2">
    <name type="scientific">Nephila pilipes</name>
    <name type="common">Giant wood spider</name>
    <name type="synonym">Nephila maculata</name>
    <dbReference type="NCBI Taxonomy" id="299642"/>
    <lineage>
        <taxon>Eukaryota</taxon>
        <taxon>Metazoa</taxon>
        <taxon>Ecdysozoa</taxon>
        <taxon>Arthropoda</taxon>
        <taxon>Chelicerata</taxon>
        <taxon>Arachnida</taxon>
        <taxon>Araneae</taxon>
        <taxon>Araneomorphae</taxon>
        <taxon>Entelegynae</taxon>
        <taxon>Araneoidea</taxon>
        <taxon>Nephilidae</taxon>
        <taxon>Nephila</taxon>
    </lineage>
</organism>
<keyword evidence="2" id="KW-1185">Reference proteome</keyword>